<gene>
    <name evidence="2" type="ordered locus">Pedsa_0306</name>
</gene>
<dbReference type="HOGENOM" id="CLU_505141_0_0_10"/>
<dbReference type="Gene3D" id="2.160.20.10">
    <property type="entry name" value="Single-stranded right-handed beta-helix, Pectin lyase-like"/>
    <property type="match status" value="1"/>
</dbReference>
<proteinExistence type="predicted"/>
<dbReference type="eggNOG" id="ENOG502Z7QF">
    <property type="taxonomic scope" value="Bacteria"/>
</dbReference>
<protein>
    <recommendedName>
        <fullName evidence="1">DUF5123 domain-containing protein</fullName>
    </recommendedName>
</protein>
<dbReference type="PROSITE" id="PS51257">
    <property type="entry name" value="PROKAR_LIPOPROTEIN"/>
    <property type="match status" value="1"/>
</dbReference>
<dbReference type="InterPro" id="IPR012334">
    <property type="entry name" value="Pectin_lyas_fold"/>
</dbReference>
<reference evidence="3" key="2">
    <citation type="submission" date="2011-02" db="EMBL/GenBank/DDBJ databases">
        <title>The complete genome of Pedobacter saltans DSM 12145.</title>
        <authorList>
            <consortium name="US DOE Joint Genome Institute (JGI-PGF)"/>
            <person name="Lucas S."/>
            <person name="Copeland A."/>
            <person name="Lapidus A."/>
            <person name="Bruce D."/>
            <person name="Goodwin L."/>
            <person name="Pitluck S."/>
            <person name="Kyrpides N."/>
            <person name="Mavromatis K."/>
            <person name="Pagani I."/>
            <person name="Ivanova N."/>
            <person name="Ovchinnikova G."/>
            <person name="Lu M."/>
            <person name="Detter J.C."/>
            <person name="Han C."/>
            <person name="Land M."/>
            <person name="Hauser L."/>
            <person name="Markowitz V."/>
            <person name="Cheng J.-F."/>
            <person name="Hugenholtz P."/>
            <person name="Woyke T."/>
            <person name="Wu D."/>
            <person name="Tindall B."/>
            <person name="Pomrenke H.G."/>
            <person name="Brambilla E."/>
            <person name="Klenk H.-P."/>
            <person name="Eisen J.A."/>
        </authorList>
    </citation>
    <scope>NUCLEOTIDE SEQUENCE [LARGE SCALE GENOMIC DNA]</scope>
    <source>
        <strain evidence="3">ATCC 51119 / DSM 12145 / JCM 21818 / LMG 10337 / NBRC 100064 / NCIMB 13643</strain>
    </source>
</reference>
<dbReference type="InterPro" id="IPR036116">
    <property type="entry name" value="FN3_sf"/>
</dbReference>
<dbReference type="InterPro" id="IPR033427">
    <property type="entry name" value="DUF5123"/>
</dbReference>
<dbReference type="SUPFAM" id="SSF51126">
    <property type="entry name" value="Pectin lyase-like"/>
    <property type="match status" value="1"/>
</dbReference>
<dbReference type="STRING" id="762903.Pedsa_0306"/>
<reference evidence="2 3" key="1">
    <citation type="journal article" date="2011" name="Stand. Genomic Sci.">
        <title>Complete genome sequence of the gliding, heparinolytic Pedobacter saltans type strain (113).</title>
        <authorList>
            <person name="Liolios K."/>
            <person name="Sikorski J."/>
            <person name="Lu M."/>
            <person name="Nolan M."/>
            <person name="Lapidus A."/>
            <person name="Lucas S."/>
            <person name="Hammon N."/>
            <person name="Deshpande S."/>
            <person name="Cheng J.F."/>
            <person name="Tapia R."/>
            <person name="Han C."/>
            <person name="Goodwin L."/>
            <person name="Pitluck S."/>
            <person name="Huntemann M."/>
            <person name="Ivanova N."/>
            <person name="Pagani I."/>
            <person name="Mavromatis K."/>
            <person name="Ovchinikova G."/>
            <person name="Pati A."/>
            <person name="Chen A."/>
            <person name="Palaniappan K."/>
            <person name="Land M."/>
            <person name="Hauser L."/>
            <person name="Brambilla E.M."/>
            <person name="Kotsyurbenko O."/>
            <person name="Rohde M."/>
            <person name="Tindall B.J."/>
            <person name="Abt B."/>
            <person name="Goker M."/>
            <person name="Detter J.C."/>
            <person name="Woyke T."/>
            <person name="Bristow J."/>
            <person name="Eisen J.A."/>
            <person name="Markowitz V."/>
            <person name="Hugenholtz P."/>
            <person name="Klenk H.P."/>
            <person name="Kyrpides N.C."/>
        </authorList>
    </citation>
    <scope>NUCLEOTIDE SEQUENCE [LARGE SCALE GENOMIC DNA]</scope>
    <source>
        <strain evidence="3">ATCC 51119 / DSM 12145 / JCM 21818 / LMG 10337 / NBRC 100064 / NCIMB 13643</strain>
    </source>
</reference>
<dbReference type="SUPFAM" id="SSF49265">
    <property type="entry name" value="Fibronectin type III"/>
    <property type="match status" value="1"/>
</dbReference>
<accession>F0S4D3</accession>
<dbReference type="InterPro" id="IPR011050">
    <property type="entry name" value="Pectin_lyase_fold/virulence"/>
</dbReference>
<dbReference type="KEGG" id="psn:Pedsa_0306"/>
<dbReference type="EMBL" id="CP002545">
    <property type="protein sequence ID" value="ADY50890.1"/>
    <property type="molecule type" value="Genomic_DNA"/>
</dbReference>
<evidence type="ECO:0000313" key="2">
    <source>
        <dbReference type="EMBL" id="ADY50890.1"/>
    </source>
</evidence>
<dbReference type="RefSeq" id="WP_013631393.1">
    <property type="nucleotide sequence ID" value="NC_015177.1"/>
</dbReference>
<feature type="domain" description="DUF5123" evidence="1">
    <location>
        <begin position="427"/>
        <end position="537"/>
    </location>
</feature>
<name>F0S4D3_PSESL</name>
<sequence>MKTKLFTYSAPLILFFALIFSSCKKALGPDMLYAVPTPVISNIATKEADLEVAWEYSDDSNISKFVVQLSYDKNFAAVAKSDSIGATERGYLFKNVNLVTEYYVRVKAVAKNIVLTSDFSSKSLQLESIFKPLVRADVKATNVTLKWDNPVSGSVNNIVLIPLNGSPLAPFQLSTTDKANKTVTITGLSAATVYTALINENDNRKGVISFTTRDINERITINSSPIVYETLQDAVDAANSGDVINFGGAVYDFSGADLETVRITNKSLTLKPEVGSTVTPTITLKNFWLKGNISSFAISGLKIISTSKANTATNTDYNKHIIGVSYVNSTITVTIENSDLSGAESGLIFTQTSTAGNLPEGALSPGIHHLIIRNSLFHDFGNAGGDFIDYRSGTIGNILLENSSFWKLARAFFRTDNTASALGGSKVIINKNTFNSICNGGAFLRTQAPGVDVTLSNNIISNKTSNNNNSISGTGAVVKANNNNTFGTNSGNFTNSISTANNVGNTSLDPQYVDPNNGIFTVGNPTVKAAQQGDPRWLQ</sequence>
<evidence type="ECO:0000313" key="3">
    <source>
        <dbReference type="Proteomes" id="UP000000310"/>
    </source>
</evidence>
<dbReference type="Pfam" id="PF17161">
    <property type="entry name" value="DUF5123"/>
    <property type="match status" value="1"/>
</dbReference>
<organism evidence="2 3">
    <name type="scientific">Pseudopedobacter saltans (strain ATCC 51119 / DSM 12145 / JCM 21818 / CCUG 39354 / LMG 10337 / NBRC 100064 / NCIMB 13643)</name>
    <name type="common">Pedobacter saltans</name>
    <dbReference type="NCBI Taxonomy" id="762903"/>
    <lineage>
        <taxon>Bacteria</taxon>
        <taxon>Pseudomonadati</taxon>
        <taxon>Bacteroidota</taxon>
        <taxon>Sphingobacteriia</taxon>
        <taxon>Sphingobacteriales</taxon>
        <taxon>Sphingobacteriaceae</taxon>
        <taxon>Pseudopedobacter</taxon>
    </lineage>
</organism>
<evidence type="ECO:0000259" key="1">
    <source>
        <dbReference type="Pfam" id="PF17161"/>
    </source>
</evidence>
<dbReference type="Proteomes" id="UP000000310">
    <property type="component" value="Chromosome"/>
</dbReference>
<dbReference type="AlphaFoldDB" id="F0S4D3"/>
<keyword evidence="3" id="KW-1185">Reference proteome</keyword>
<dbReference type="OrthoDB" id="691503at2"/>